<dbReference type="NCBIfam" id="TIGR03361">
    <property type="entry name" value="VI_Rhs_Vgr"/>
    <property type="match status" value="1"/>
</dbReference>
<dbReference type="Gene3D" id="2.40.50.230">
    <property type="entry name" value="Gp5 N-terminal domain"/>
    <property type="match status" value="1"/>
</dbReference>
<evidence type="ECO:0000259" key="4">
    <source>
        <dbReference type="Pfam" id="PF04717"/>
    </source>
</evidence>
<organism evidence="6 7">
    <name type="scientific">Bradyrhizobium japonicum</name>
    <dbReference type="NCBI Taxonomy" id="375"/>
    <lineage>
        <taxon>Bacteria</taxon>
        <taxon>Pseudomonadati</taxon>
        <taxon>Pseudomonadota</taxon>
        <taxon>Alphaproteobacteria</taxon>
        <taxon>Hyphomicrobiales</taxon>
        <taxon>Nitrobacteraceae</taxon>
        <taxon>Bradyrhizobium</taxon>
    </lineage>
</organism>
<keyword evidence="3" id="KW-0964">Secreted</keyword>
<dbReference type="Gene3D" id="4.10.220.110">
    <property type="match status" value="1"/>
</dbReference>
<dbReference type="SUPFAM" id="SSF69349">
    <property type="entry name" value="Phage fibre proteins"/>
    <property type="match status" value="1"/>
</dbReference>
<gene>
    <name evidence="6" type="ORF">MA20_33755</name>
</gene>
<protein>
    <submittedName>
        <fullName evidence="6">ImpA family type VI secretion-associated protein</fullName>
    </submittedName>
</protein>
<sequence length="622" mass="69982">MGQLTQDTRLCELKTPLGKDVLVFAGFEGSEGLSELFEYRIECLSEDADLDFDRAIGQQCTLTIKLHEKEREFSGILTEAQWLGVKNDYFSYRIVLRPWLWLLSRTTDCRIFQDKKAPDIIKEVFNERGFTDYESKLTEEGSCPKLEYCVQYRETDMNFVCRLMEQHGIYYFFKHEGGKHTLVLADSKSSHSPIKGLATIPYIPLAGADRRGEQHVYEWVSERRFRTGKIELNDYNYQKPNAQMISDAKGSEHYTRSEMEFYDYPGKFKEKSDGERYAKIQLQAEQAMDRRRRGNGDAVNLFPGGLTKLEKHSKDSQNVEYLVVRAVHSFSIESYRTGGPSDAGQHVYFGSYEFLPSDRPFRALMMTPKPRINGIQTAKVVTKDDNSSEEIDVESLGEIYVRFFWDRKKKRSCRLRVAQVWSGKRWGGQIIPRVGQEVVIEFLEGDPDRPLVIGTVYNDEYKLPYDLPSKKTIAGLKSDSTKGGGGFNEWSFEDKKGSEKITVHAEKDHDVTVRDTETRTIGEAAFGGDTRSTTLKNGNDKLDIQLGGQHITLAMDQSVNAGISITLMANANITLQVGPSQIILTPAGIVINAPTIAMTAQAGMALAAGGPLVAHGTPTLVG</sequence>
<evidence type="ECO:0000256" key="3">
    <source>
        <dbReference type="ARBA" id="ARBA00022525"/>
    </source>
</evidence>
<evidence type="ECO:0000256" key="1">
    <source>
        <dbReference type="ARBA" id="ARBA00004613"/>
    </source>
</evidence>
<dbReference type="PANTHER" id="PTHR32305">
    <property type="match status" value="1"/>
</dbReference>
<comment type="caution">
    <text evidence="6">The sequence shown here is derived from an EMBL/GenBank/DDBJ whole genome shotgun (WGS) entry which is preliminary data.</text>
</comment>
<dbReference type="NCBIfam" id="TIGR01646">
    <property type="entry name" value="vgr_GE"/>
    <property type="match status" value="1"/>
</dbReference>
<dbReference type="PANTHER" id="PTHR32305:SF15">
    <property type="entry name" value="PROTEIN RHSA-RELATED"/>
    <property type="match status" value="1"/>
</dbReference>
<dbReference type="InterPro" id="IPR006533">
    <property type="entry name" value="T6SS_Vgr_RhsGE"/>
</dbReference>
<dbReference type="Gene3D" id="3.55.50.10">
    <property type="entry name" value="Baseplate protein-like domains"/>
    <property type="match status" value="1"/>
</dbReference>
<dbReference type="InterPro" id="IPR050708">
    <property type="entry name" value="T6SS_VgrG/RHS"/>
</dbReference>
<dbReference type="Proteomes" id="UP000030377">
    <property type="component" value="Unassembled WGS sequence"/>
</dbReference>
<dbReference type="RefSeq" id="WP_028156837.1">
    <property type="nucleotide sequence ID" value="NZ_CP126005.1"/>
</dbReference>
<evidence type="ECO:0000259" key="5">
    <source>
        <dbReference type="Pfam" id="PF22178"/>
    </source>
</evidence>
<dbReference type="EMBL" id="JRPN01000025">
    <property type="protein sequence ID" value="KGT75432.1"/>
    <property type="molecule type" value="Genomic_DNA"/>
</dbReference>
<comment type="subcellular location">
    <subcellularLocation>
        <location evidence="1">Secreted</location>
    </subcellularLocation>
</comment>
<dbReference type="Pfam" id="PF04717">
    <property type="entry name" value="Phage_base_V"/>
    <property type="match status" value="1"/>
</dbReference>
<feature type="domain" description="Gp5/Type VI secretion system Vgr protein OB-fold" evidence="4">
    <location>
        <begin position="392"/>
        <end position="457"/>
    </location>
</feature>
<evidence type="ECO:0000313" key="6">
    <source>
        <dbReference type="EMBL" id="KGT75432.1"/>
    </source>
</evidence>
<dbReference type="InterPro" id="IPR054030">
    <property type="entry name" value="Gp5_Vgr_C"/>
</dbReference>
<dbReference type="GO" id="GO:0005576">
    <property type="term" value="C:extracellular region"/>
    <property type="evidence" value="ECO:0007669"/>
    <property type="project" value="UniProtKB-SubCell"/>
</dbReference>
<dbReference type="Gene3D" id="2.30.110.50">
    <property type="match status" value="1"/>
</dbReference>
<dbReference type="InterPro" id="IPR037026">
    <property type="entry name" value="Vgr_OB-fold_dom_sf"/>
</dbReference>
<comment type="similarity">
    <text evidence="2">Belongs to the VgrG protein family.</text>
</comment>
<dbReference type="InterPro" id="IPR006531">
    <property type="entry name" value="Gp5/Vgr_OB"/>
</dbReference>
<dbReference type="Pfam" id="PF22178">
    <property type="entry name" value="Gp5_trimer_C"/>
    <property type="match status" value="1"/>
</dbReference>
<accession>A0A0A3XM14</accession>
<dbReference type="SUPFAM" id="SSF69255">
    <property type="entry name" value="gp5 N-terminal domain-like"/>
    <property type="match status" value="1"/>
</dbReference>
<name>A0A0A3XM14_BRAJP</name>
<evidence type="ECO:0000256" key="2">
    <source>
        <dbReference type="ARBA" id="ARBA00005558"/>
    </source>
</evidence>
<dbReference type="SUPFAM" id="SSF69279">
    <property type="entry name" value="Phage tail proteins"/>
    <property type="match status" value="2"/>
</dbReference>
<proteinExistence type="inferred from homology"/>
<dbReference type="Pfam" id="PF05954">
    <property type="entry name" value="Phage_GPD"/>
    <property type="match status" value="1"/>
</dbReference>
<feature type="domain" description="Gp5/Type VI secretion system Vgr C-terminal trimerisation" evidence="5">
    <location>
        <begin position="475"/>
        <end position="578"/>
    </location>
</feature>
<evidence type="ECO:0000313" key="7">
    <source>
        <dbReference type="Proteomes" id="UP000030377"/>
    </source>
</evidence>
<dbReference type="InterPro" id="IPR017847">
    <property type="entry name" value="T6SS_RhsGE_Vgr_subset"/>
</dbReference>
<dbReference type="AlphaFoldDB" id="A0A0A3XM14"/>
<reference evidence="6 7" key="1">
    <citation type="submission" date="2014-09" db="EMBL/GenBank/DDBJ databases">
        <title>Draft genome of Bradyrhizobium japonicum Is-34.</title>
        <authorList>
            <person name="Tsurumaru H."/>
            <person name="Yamakawa T."/>
            <person name="Hashimoto S."/>
            <person name="Okizaki K."/>
            <person name="Kanesaki Y."/>
            <person name="Yoshikawa H."/>
            <person name="Yajima S."/>
        </authorList>
    </citation>
    <scope>NUCLEOTIDE SEQUENCE [LARGE SCALE GENOMIC DNA]</scope>
    <source>
        <strain evidence="6 7">Is-34</strain>
    </source>
</reference>
<dbReference type="STRING" id="375.BKD09_RS17255"/>